<dbReference type="OrthoDB" id="2194622at2759"/>
<gene>
    <name evidence="1" type="ORF">EHP00_1235</name>
</gene>
<sequence length="231" mass="26813">METAIPILTEEFPCVVCNGTEFNIFVLIADVVPYKVLFVNKCPTCKTNNKYIYDMIELDYGITVIFVSKDINHIMDRMCFINTGTLVKISRDEDVLFEFRTEDSFVDSINTLLERSLELFDIAIEVETESGKDVSQMYAVKEELNKIYTDGTLKLELVDETGYSRICTQNIEYSEIQNVKVDDLMYKNSDGEKSIKKYADENVTYKKFKKECIGNLYPENVREKLVEMKYL</sequence>
<organism evidence="1 2">
    <name type="scientific">Ecytonucleospora hepatopenaei</name>
    <dbReference type="NCBI Taxonomy" id="646526"/>
    <lineage>
        <taxon>Eukaryota</taxon>
        <taxon>Fungi</taxon>
        <taxon>Fungi incertae sedis</taxon>
        <taxon>Microsporidia</taxon>
        <taxon>Enterocytozoonidae</taxon>
        <taxon>Ecytonucleospora</taxon>
    </lineage>
</organism>
<dbReference type="VEuPathDB" id="MicrosporidiaDB:EHP00_1235"/>
<protein>
    <recommendedName>
        <fullName evidence="3">Zinc finger ZPR1-type domain-containing protein</fullName>
    </recommendedName>
</protein>
<dbReference type="AlphaFoldDB" id="A0A1W0E3H0"/>
<reference evidence="1 2" key="1">
    <citation type="journal article" date="2017" name="Environ. Microbiol.">
        <title>Decay of the glycolytic pathway and adaptation to intranuclear parasitism within Enterocytozoonidae microsporidia.</title>
        <authorList>
            <person name="Wiredu Boakye D."/>
            <person name="Jaroenlak P."/>
            <person name="Prachumwat A."/>
            <person name="Williams T.A."/>
            <person name="Bateman K.S."/>
            <person name="Itsathitphaisarn O."/>
            <person name="Sritunyalucksana K."/>
            <person name="Paszkiewicz K.H."/>
            <person name="Moore K.A."/>
            <person name="Stentiford G.D."/>
            <person name="Williams B.A."/>
        </authorList>
    </citation>
    <scope>NUCLEOTIDE SEQUENCE [LARGE SCALE GENOMIC DNA]</scope>
    <source>
        <strain evidence="1 2">TH1</strain>
    </source>
</reference>
<accession>A0A1W0E3H0</accession>
<proteinExistence type="predicted"/>
<comment type="caution">
    <text evidence="1">The sequence shown here is derived from an EMBL/GenBank/DDBJ whole genome shotgun (WGS) entry which is preliminary data.</text>
</comment>
<keyword evidence="2" id="KW-1185">Reference proteome</keyword>
<evidence type="ECO:0000313" key="1">
    <source>
        <dbReference type="EMBL" id="OQS53781.1"/>
    </source>
</evidence>
<evidence type="ECO:0008006" key="3">
    <source>
        <dbReference type="Google" id="ProtNLM"/>
    </source>
</evidence>
<name>A0A1W0E3H0_9MICR</name>
<evidence type="ECO:0000313" key="2">
    <source>
        <dbReference type="Proteomes" id="UP000192758"/>
    </source>
</evidence>
<dbReference type="Proteomes" id="UP000192758">
    <property type="component" value="Unassembled WGS sequence"/>
</dbReference>
<dbReference type="EMBL" id="MNPJ01000025">
    <property type="protein sequence ID" value="OQS53781.1"/>
    <property type="molecule type" value="Genomic_DNA"/>
</dbReference>